<dbReference type="PROSITE" id="PS01081">
    <property type="entry name" value="HTH_TETR_1"/>
    <property type="match status" value="1"/>
</dbReference>
<dbReference type="InterPro" id="IPR001647">
    <property type="entry name" value="HTH_TetR"/>
</dbReference>
<dbReference type="InterPro" id="IPR023772">
    <property type="entry name" value="DNA-bd_HTH_TetR-type_CS"/>
</dbReference>
<name>A0A855Y723_9BACL</name>
<keyword evidence="1" id="KW-0678">Repressor</keyword>
<evidence type="ECO:0000313" key="8">
    <source>
        <dbReference type="Proteomes" id="UP000247078"/>
    </source>
</evidence>
<dbReference type="AlphaFoldDB" id="A0A855Y723"/>
<reference evidence="7 8" key="1">
    <citation type="submission" date="2018-05" db="EMBL/GenBank/DDBJ databases">
        <title>Freshwater and sediment microbial communities from various areas in North America, analyzing microbe dynamics in response to fracking.</title>
        <authorList>
            <person name="Lamendella R."/>
        </authorList>
    </citation>
    <scope>NUCLEOTIDE SEQUENCE [LARGE SCALE GENOMIC DNA]</scope>
    <source>
        <strain evidence="7 8">DB-3</strain>
    </source>
</reference>
<dbReference type="PANTHER" id="PTHR43479">
    <property type="entry name" value="ACREF/ENVCD OPERON REPRESSOR-RELATED"/>
    <property type="match status" value="1"/>
</dbReference>
<evidence type="ECO:0000313" key="7">
    <source>
        <dbReference type="EMBL" id="PWW38868.1"/>
    </source>
</evidence>
<protein>
    <submittedName>
        <fullName evidence="7">TetR family transcriptional regulator</fullName>
    </submittedName>
</protein>
<dbReference type="RefSeq" id="WP_110000243.1">
    <property type="nucleotide sequence ID" value="NZ_QGTZ01000007.1"/>
</dbReference>
<dbReference type="PRINTS" id="PR00400">
    <property type="entry name" value="TETREPRESSOR"/>
</dbReference>
<keyword evidence="3 5" id="KW-0238">DNA-binding</keyword>
<dbReference type="PANTHER" id="PTHR43479:SF20">
    <property type="entry name" value="HTH TETR-TYPE DOMAIN-CONTAINING PROTEIN"/>
    <property type="match status" value="1"/>
</dbReference>
<dbReference type="Pfam" id="PF00440">
    <property type="entry name" value="TetR_N"/>
    <property type="match status" value="1"/>
</dbReference>
<gene>
    <name evidence="7" type="ORF">DET56_107270</name>
</gene>
<dbReference type="InterPro" id="IPR036271">
    <property type="entry name" value="Tet_transcr_reg_TetR-rel_C_sf"/>
</dbReference>
<dbReference type="Pfam" id="PF02909">
    <property type="entry name" value="TetR_C_1"/>
    <property type="match status" value="1"/>
</dbReference>
<dbReference type="Gene3D" id="1.10.357.10">
    <property type="entry name" value="Tetracycline Repressor, domain 2"/>
    <property type="match status" value="1"/>
</dbReference>
<sequence>MKDNWEPTERQQEIIKAALELLAEKGYSDLSLRDIAKKLGVQAPAIYWHFKNKAMLVDYMAEYIVRTKMGDFTSRGSEQSWQDWLISHISLFRNAMLSYPDGGRIVADAHLFPNGTLAKFMEESFVSLRSAGMDIRTARSVMLTLVRYTFGCVMEEQADEHNWETLPQRVIKSGELTNIMEAINLGGSDDENFRSGLKLIVTGGTEAMACEKTIVIDKK</sequence>
<evidence type="ECO:0000256" key="3">
    <source>
        <dbReference type="ARBA" id="ARBA00023125"/>
    </source>
</evidence>
<dbReference type="GO" id="GO:0003677">
    <property type="term" value="F:DNA binding"/>
    <property type="evidence" value="ECO:0007669"/>
    <property type="project" value="UniProtKB-UniRule"/>
</dbReference>
<evidence type="ECO:0000256" key="1">
    <source>
        <dbReference type="ARBA" id="ARBA00022491"/>
    </source>
</evidence>
<proteinExistence type="predicted"/>
<dbReference type="EMBL" id="QGTZ01000007">
    <property type="protein sequence ID" value="PWW38868.1"/>
    <property type="molecule type" value="Genomic_DNA"/>
</dbReference>
<organism evidence="7 8">
    <name type="scientific">Paenibacillus pabuli</name>
    <dbReference type="NCBI Taxonomy" id="1472"/>
    <lineage>
        <taxon>Bacteria</taxon>
        <taxon>Bacillati</taxon>
        <taxon>Bacillota</taxon>
        <taxon>Bacilli</taxon>
        <taxon>Bacillales</taxon>
        <taxon>Paenibacillaceae</taxon>
        <taxon>Paenibacillus</taxon>
    </lineage>
</organism>
<feature type="DNA-binding region" description="H-T-H motif" evidence="5">
    <location>
        <begin position="31"/>
        <end position="50"/>
    </location>
</feature>
<dbReference type="InterPro" id="IPR009057">
    <property type="entry name" value="Homeodomain-like_sf"/>
</dbReference>
<feature type="domain" description="HTH tetR-type" evidence="6">
    <location>
        <begin position="8"/>
        <end position="68"/>
    </location>
</feature>
<dbReference type="GO" id="GO:0046677">
    <property type="term" value="P:response to antibiotic"/>
    <property type="evidence" value="ECO:0007669"/>
    <property type="project" value="InterPro"/>
</dbReference>
<accession>A0A855Y723</accession>
<dbReference type="Proteomes" id="UP000247078">
    <property type="component" value="Unassembled WGS sequence"/>
</dbReference>
<dbReference type="SUPFAM" id="SSF46689">
    <property type="entry name" value="Homeodomain-like"/>
    <property type="match status" value="1"/>
</dbReference>
<evidence type="ECO:0000256" key="5">
    <source>
        <dbReference type="PROSITE-ProRule" id="PRU00335"/>
    </source>
</evidence>
<evidence type="ECO:0000259" key="6">
    <source>
        <dbReference type="PROSITE" id="PS50977"/>
    </source>
</evidence>
<dbReference type="InterPro" id="IPR050624">
    <property type="entry name" value="HTH-type_Tx_Regulator"/>
</dbReference>
<dbReference type="GO" id="GO:0045892">
    <property type="term" value="P:negative regulation of DNA-templated transcription"/>
    <property type="evidence" value="ECO:0007669"/>
    <property type="project" value="InterPro"/>
</dbReference>
<evidence type="ECO:0000256" key="4">
    <source>
        <dbReference type="ARBA" id="ARBA00023163"/>
    </source>
</evidence>
<dbReference type="Gene3D" id="1.10.10.60">
    <property type="entry name" value="Homeodomain-like"/>
    <property type="match status" value="1"/>
</dbReference>
<dbReference type="InterPro" id="IPR003012">
    <property type="entry name" value="Tet_transcr_reg_TetR"/>
</dbReference>
<keyword evidence="2" id="KW-0805">Transcription regulation</keyword>
<keyword evidence="4" id="KW-0804">Transcription</keyword>
<dbReference type="InterPro" id="IPR004111">
    <property type="entry name" value="Repressor_TetR_C"/>
</dbReference>
<dbReference type="PRINTS" id="PR00455">
    <property type="entry name" value="HTHTETR"/>
</dbReference>
<dbReference type="SUPFAM" id="SSF48498">
    <property type="entry name" value="Tetracyclin repressor-like, C-terminal domain"/>
    <property type="match status" value="1"/>
</dbReference>
<evidence type="ECO:0000256" key="2">
    <source>
        <dbReference type="ARBA" id="ARBA00023015"/>
    </source>
</evidence>
<dbReference type="PROSITE" id="PS50977">
    <property type="entry name" value="HTH_TETR_2"/>
    <property type="match status" value="1"/>
</dbReference>
<comment type="caution">
    <text evidence="7">The sequence shown here is derived from an EMBL/GenBank/DDBJ whole genome shotgun (WGS) entry which is preliminary data.</text>
</comment>